<dbReference type="RefSeq" id="WP_179052583.1">
    <property type="nucleotide sequence ID" value="NZ_QJRE01000096.1"/>
</dbReference>
<proteinExistence type="predicted"/>
<reference evidence="1 2" key="1">
    <citation type="submission" date="2018-06" db="EMBL/GenBank/DDBJ databases">
        <title>Bacteria isolated from soil of Wuhan.</title>
        <authorList>
            <person name="Xiang W."/>
            <person name="Huang C."/>
        </authorList>
    </citation>
    <scope>NUCLEOTIDE SEQUENCE [LARGE SCALE GENOMIC DNA]</scope>
    <source>
        <strain evidence="2">xwS4</strain>
    </source>
</reference>
<dbReference type="AlphaFoldDB" id="A0ABD6MXC1"/>
<evidence type="ECO:0008006" key="3">
    <source>
        <dbReference type="Google" id="ProtNLM"/>
    </source>
</evidence>
<dbReference type="EMBL" id="QJRE01000096">
    <property type="protein sequence ID" value="NWL45514.1"/>
    <property type="molecule type" value="Genomic_DNA"/>
</dbReference>
<sequence length="593" mass="64935">MNQDDSLEAPIIGLRNEKKEIDLAELGDKNLEVLIKYTGMAENQALDFQWFGADAQGKSFDHTAGYNVNPGEEITGKRIFIDNSRIKAVEGGEAFCSYTVESTQKSLRLFSFVGVRAVEPSDVLPVALALESHHLVIKPKELETAGVTFVVAPYQALQEDDEITFTLKGFDAAGQPEDPVVKKLKVSAEHLANEALTFKVGKNELLLIEGGRAEVFYQIDFGDGKTAKSPQQEFIIDSKQSLPDFLPKPVIVDHAPGDPLNPDNFTKGVAIWVDAYPGMAVSDRVTLCWRSPVRDFLRTIRVDASTQTVKGVAFHIPVDYLLENQGRSVSLHYLFGREGAGQKSQVLPVSIENKRELSAPLICPAKPDDGPKDRGTMAAIDGLGGVWVEVPNVLMPGETAQVEWRGWPGYGAYIADPEDDNPLLFHIPAQYVPANMGRSAVDESRRFNVVYWVIGEGDPIESDPYHLRIQPFPGNPYPRIVCDRVVSGKLSLKEVPATGVELTLGTWYYGVEGNLIELSITGVTSSGGFNGTIRDASKPVTKSEAESGIKATLARATLEQLEEGLDFTLHVRMSFDGGAHYYAFPSQPVTLVE</sequence>
<dbReference type="Proteomes" id="UP000704738">
    <property type="component" value="Unassembled WGS sequence"/>
</dbReference>
<evidence type="ECO:0000313" key="1">
    <source>
        <dbReference type="EMBL" id="NWL45514.1"/>
    </source>
</evidence>
<organism evidence="1 2">
    <name type="scientific">Pseudomonas hunanensis</name>
    <dbReference type="NCBI Taxonomy" id="1247546"/>
    <lineage>
        <taxon>Bacteria</taxon>
        <taxon>Pseudomonadati</taxon>
        <taxon>Pseudomonadota</taxon>
        <taxon>Gammaproteobacteria</taxon>
        <taxon>Pseudomonadales</taxon>
        <taxon>Pseudomonadaceae</taxon>
        <taxon>Pseudomonas</taxon>
    </lineage>
</organism>
<accession>A0ABD6MXC1</accession>
<name>A0ABD6MXC1_9PSED</name>
<evidence type="ECO:0000313" key="2">
    <source>
        <dbReference type="Proteomes" id="UP000704738"/>
    </source>
</evidence>
<protein>
    <recommendedName>
        <fullName evidence="3">Ig-like domain-containing protein</fullName>
    </recommendedName>
</protein>
<gene>
    <name evidence="1" type="ORF">DM819_06440</name>
</gene>
<comment type="caution">
    <text evidence="1">The sequence shown here is derived from an EMBL/GenBank/DDBJ whole genome shotgun (WGS) entry which is preliminary data.</text>
</comment>